<keyword evidence="5 6" id="KW-0720">Serine protease</keyword>
<proteinExistence type="inferred from homology"/>
<comment type="similarity">
    <text evidence="1 6">Belongs to the peptidase S1B family.</text>
</comment>
<dbReference type="Proteomes" id="UP000699042">
    <property type="component" value="Unassembled WGS sequence"/>
</dbReference>
<evidence type="ECO:0000256" key="4">
    <source>
        <dbReference type="ARBA" id="ARBA00022801"/>
    </source>
</evidence>
<dbReference type="PANTHER" id="PTHR15462:SF8">
    <property type="entry name" value="SERINE PROTEASE"/>
    <property type="match status" value="1"/>
</dbReference>
<comment type="caution">
    <text evidence="8">The sequence shown here is derived from an EMBL/GenBank/DDBJ whole genome shotgun (WGS) entry which is preliminary data.</text>
</comment>
<dbReference type="GO" id="GO:0008236">
    <property type="term" value="F:serine-type peptidase activity"/>
    <property type="evidence" value="ECO:0007669"/>
    <property type="project" value="UniProtKB-KW"/>
</dbReference>
<dbReference type="PRINTS" id="PR00839">
    <property type="entry name" value="V8PROTEASE"/>
</dbReference>
<keyword evidence="3" id="KW-0732">Signal</keyword>
<dbReference type="PANTHER" id="PTHR15462">
    <property type="entry name" value="SERINE PROTEASE"/>
    <property type="match status" value="1"/>
</dbReference>
<evidence type="ECO:0000256" key="7">
    <source>
        <dbReference type="SAM" id="MobiDB-lite"/>
    </source>
</evidence>
<reference evidence="8" key="1">
    <citation type="submission" date="2021-05" db="EMBL/GenBank/DDBJ databases">
        <title>Comparative genomics of three Colletotrichum scovillei strains and genetic complementation revealed genes involved fungal growth and virulence on chili pepper.</title>
        <authorList>
            <person name="Hsieh D.-K."/>
            <person name="Chuang S.-C."/>
            <person name="Chen C.-Y."/>
            <person name="Chao Y.-T."/>
            <person name="Lu M.-Y.J."/>
            <person name="Lee M.-H."/>
            <person name="Shih M.-C."/>
        </authorList>
    </citation>
    <scope>NUCLEOTIDE SEQUENCE</scope>
    <source>
        <strain evidence="8">Coll-153</strain>
    </source>
</reference>
<evidence type="ECO:0000256" key="1">
    <source>
        <dbReference type="ARBA" id="ARBA00008764"/>
    </source>
</evidence>
<feature type="compositionally biased region" description="Polar residues" evidence="7">
    <location>
        <begin position="416"/>
        <end position="438"/>
    </location>
</feature>
<sequence>MINRVVRNPNCLLHLKLQKPSSNPPHPDNSFLSSTAFNHYQFAKILANKHTFQLLISYSISLVNRLFDLLFALSNICPAKPRRKVIHYNYEAIPYQAMSYNAPSNTSTATSGAPRAAVWSLKSSNPDLPAESAILPDDGSNGTESVFDDDKRRRVEPQSFADGGKFRSVVKIQACFNKGNGSVWMMGSGWLINPDTVVTAGHVVYDWGHRLQSATEIKCYIGYSGRASIGTPNVQARFGERIITTAEWIEAAGNRRHDVAFIKVNRPFTGNLRNIPFKETPLFAKNANIGVVGYPGDKYLEGQNGQSGEKGAQMYEEFAPTEYDLKKSERHMIEYQVSTFAGQSGAPIFQVENNSLVSIGTHCYGGGGDESNSGNSIGGPYGNNYHAFLDLFNSPQFPQAQRQGIKVLTANGNARPSGNISASNGAPSNGQVRNGSTPYSNGYSNGNAYNGNGNGYSNGASNGHSNGYNGFRQETVSSPPQPAHYNSGSGLQESSDEEGFFDIIRSIAKVAGPVVSTVTPFLGPIGGPIGAIAGGILSTVGGAESALEDGNATAAVETAISSGVTERAVLAEASLQALLKLEDTPETAEILHTINSKYNAFRPKLDAIAKVAQPQLTEAGLHPAHRQMAKIQERGASGFQESDIELPREQLRGLQYNQQGSQGAFVQGLLAPTRPVSGEEGFFDSLGSVLSKGISFAKPFIASAAQGALSGVIGRLGGGAESSFDTPAVGSHEYATLLAFKRAAAAEAALQTLMALPKEKLDRLRVSEPQNGEEGFFDVIKAGVQKIAPSVLDIAKTAMRKVVPVIVDAASQKIKSAVGQESADSAPRNNITSTTSVIRTKRSVADLLTASGQSYKGAKVSNSPDDSDHVNATLEELLKSRESTWVPSLHKRKSWDSNDDGLCMMDDEDL</sequence>
<keyword evidence="4 6" id="KW-0378">Hydrolase</keyword>
<dbReference type="InterPro" id="IPR043504">
    <property type="entry name" value="Peptidase_S1_PA_chymotrypsin"/>
</dbReference>
<dbReference type="InterPro" id="IPR028301">
    <property type="entry name" value="V8_his_AS"/>
</dbReference>
<evidence type="ECO:0000256" key="5">
    <source>
        <dbReference type="ARBA" id="ARBA00022825"/>
    </source>
</evidence>
<feature type="region of interest" description="Disordered" evidence="7">
    <location>
        <begin position="416"/>
        <end position="494"/>
    </location>
</feature>
<dbReference type="EMBL" id="JAESDN010000001">
    <property type="protein sequence ID" value="KAG7059091.1"/>
    <property type="molecule type" value="Genomic_DNA"/>
</dbReference>
<dbReference type="PROSITE" id="PS00672">
    <property type="entry name" value="V8_HIS"/>
    <property type="match status" value="1"/>
</dbReference>
<organism evidence="8 9">
    <name type="scientific">Colletotrichum scovillei</name>
    <dbReference type="NCBI Taxonomy" id="1209932"/>
    <lineage>
        <taxon>Eukaryota</taxon>
        <taxon>Fungi</taxon>
        <taxon>Dikarya</taxon>
        <taxon>Ascomycota</taxon>
        <taxon>Pezizomycotina</taxon>
        <taxon>Sordariomycetes</taxon>
        <taxon>Hypocreomycetidae</taxon>
        <taxon>Glomerellales</taxon>
        <taxon>Glomerellaceae</taxon>
        <taxon>Colletotrichum</taxon>
        <taxon>Colletotrichum acutatum species complex</taxon>
    </lineage>
</organism>
<evidence type="ECO:0000313" key="9">
    <source>
        <dbReference type="Proteomes" id="UP000699042"/>
    </source>
</evidence>
<dbReference type="InterPro" id="IPR009003">
    <property type="entry name" value="Peptidase_S1_PA"/>
</dbReference>
<dbReference type="AlphaFoldDB" id="A0A9P7RIP9"/>
<name>A0A9P7RIP9_9PEZI</name>
<gene>
    <name evidence="8" type="ORF">JMJ77_006459</name>
</gene>
<dbReference type="InterPro" id="IPR050966">
    <property type="entry name" value="Glutamyl_endopeptidase"/>
</dbReference>
<keyword evidence="9" id="KW-1185">Reference proteome</keyword>
<evidence type="ECO:0000256" key="2">
    <source>
        <dbReference type="ARBA" id="ARBA00022670"/>
    </source>
</evidence>
<accession>A0A9P7RIP9</accession>
<dbReference type="InterPro" id="IPR008256">
    <property type="entry name" value="Peptidase_S1B"/>
</dbReference>
<feature type="compositionally biased region" description="Polar residues" evidence="7">
    <location>
        <begin position="472"/>
        <end position="493"/>
    </location>
</feature>
<feature type="compositionally biased region" description="Low complexity" evidence="7">
    <location>
        <begin position="439"/>
        <end position="470"/>
    </location>
</feature>
<evidence type="ECO:0000256" key="3">
    <source>
        <dbReference type="ARBA" id="ARBA00022729"/>
    </source>
</evidence>
<protein>
    <recommendedName>
        <fullName evidence="6">Serine protease</fullName>
        <ecNumber evidence="6">3.4.21.-</ecNumber>
    </recommendedName>
</protein>
<keyword evidence="2 6" id="KW-0645">Protease</keyword>
<dbReference type="GO" id="GO:0006508">
    <property type="term" value="P:proteolysis"/>
    <property type="evidence" value="ECO:0007669"/>
    <property type="project" value="UniProtKB-KW"/>
</dbReference>
<dbReference type="SUPFAM" id="SSF50494">
    <property type="entry name" value="Trypsin-like serine proteases"/>
    <property type="match status" value="1"/>
</dbReference>
<feature type="region of interest" description="Disordered" evidence="7">
    <location>
        <begin position="131"/>
        <end position="154"/>
    </location>
</feature>
<evidence type="ECO:0000256" key="6">
    <source>
        <dbReference type="RuleBase" id="RU004296"/>
    </source>
</evidence>
<dbReference type="EC" id="3.4.21.-" evidence="6"/>
<dbReference type="Gene3D" id="2.40.10.10">
    <property type="entry name" value="Trypsin-like serine proteases"/>
    <property type="match status" value="2"/>
</dbReference>
<dbReference type="Pfam" id="PF13365">
    <property type="entry name" value="Trypsin_2"/>
    <property type="match status" value="1"/>
</dbReference>
<evidence type="ECO:0000313" key="8">
    <source>
        <dbReference type="EMBL" id="KAG7059091.1"/>
    </source>
</evidence>